<dbReference type="EMBL" id="KZ857434">
    <property type="protein sequence ID" value="RDX45766.1"/>
    <property type="molecule type" value="Genomic_DNA"/>
</dbReference>
<organism evidence="2 3">
    <name type="scientific">Lentinus brumalis</name>
    <dbReference type="NCBI Taxonomy" id="2498619"/>
    <lineage>
        <taxon>Eukaryota</taxon>
        <taxon>Fungi</taxon>
        <taxon>Dikarya</taxon>
        <taxon>Basidiomycota</taxon>
        <taxon>Agaricomycotina</taxon>
        <taxon>Agaricomycetes</taxon>
        <taxon>Polyporales</taxon>
        <taxon>Polyporaceae</taxon>
        <taxon>Lentinus</taxon>
    </lineage>
</organism>
<evidence type="ECO:0000256" key="1">
    <source>
        <dbReference type="SAM" id="MobiDB-lite"/>
    </source>
</evidence>
<name>A0A371CZP8_9APHY</name>
<proteinExistence type="predicted"/>
<gene>
    <name evidence="2" type="ORF">OH76DRAFT_932274</name>
</gene>
<feature type="region of interest" description="Disordered" evidence="1">
    <location>
        <begin position="233"/>
        <end position="356"/>
    </location>
</feature>
<dbReference type="Proteomes" id="UP000256964">
    <property type="component" value="Unassembled WGS sequence"/>
</dbReference>
<feature type="region of interest" description="Disordered" evidence="1">
    <location>
        <begin position="1"/>
        <end position="87"/>
    </location>
</feature>
<feature type="compositionally biased region" description="Polar residues" evidence="1">
    <location>
        <begin position="260"/>
        <end position="275"/>
    </location>
</feature>
<feature type="compositionally biased region" description="Polar residues" evidence="1">
    <location>
        <begin position="400"/>
        <end position="412"/>
    </location>
</feature>
<keyword evidence="3" id="KW-1185">Reference proteome</keyword>
<protein>
    <submittedName>
        <fullName evidence="2">Uncharacterized protein</fullName>
    </submittedName>
</protein>
<reference evidence="2 3" key="1">
    <citation type="journal article" date="2018" name="Biotechnol. Biofuels">
        <title>Integrative visual omics of the white-rot fungus Polyporus brumalis exposes the biotechnological potential of its oxidative enzymes for delignifying raw plant biomass.</title>
        <authorList>
            <person name="Miyauchi S."/>
            <person name="Rancon A."/>
            <person name="Drula E."/>
            <person name="Hage H."/>
            <person name="Chaduli D."/>
            <person name="Favel A."/>
            <person name="Grisel S."/>
            <person name="Henrissat B."/>
            <person name="Herpoel-Gimbert I."/>
            <person name="Ruiz-Duenas F.J."/>
            <person name="Chevret D."/>
            <person name="Hainaut M."/>
            <person name="Lin J."/>
            <person name="Wang M."/>
            <person name="Pangilinan J."/>
            <person name="Lipzen A."/>
            <person name="Lesage-Meessen L."/>
            <person name="Navarro D."/>
            <person name="Riley R."/>
            <person name="Grigoriev I.V."/>
            <person name="Zhou S."/>
            <person name="Raouche S."/>
            <person name="Rosso M.N."/>
        </authorList>
    </citation>
    <scope>NUCLEOTIDE SEQUENCE [LARGE SCALE GENOMIC DNA]</scope>
    <source>
        <strain evidence="2 3">BRFM 1820</strain>
    </source>
</reference>
<dbReference type="AlphaFoldDB" id="A0A371CZP8"/>
<feature type="region of interest" description="Disordered" evidence="1">
    <location>
        <begin position="391"/>
        <end position="437"/>
    </location>
</feature>
<sequence>MFEEELQPAAPATAQPGLLTRQHAVNLGYPEDAFEPAEEIQPTSPAGRRPRALLTRQNAVNLGYPDGVPKPGSSSLAQTAADPAGKTVPTHHYGYKAAQEEPVAGLVFRDMYAAGVDNALAKDDIQVVEPVVGVFSSGPAPIDAEAAARRRRAEQLIKEHGMQPLRRQSHIFLENQRRLQQQGLLSPHHAEELDVFAPAADSPGPSTAPRPRPGCELKRHHAVYIERTSSQNGLSLLSSPRKGKAIPFSRQGSEAPLGSEASSHSQHDSLPSISESAEPARVDKGKGRALPEPEPEPQHQNAPVDKGKKRAREEDDDEGSSESSAGSLDEVEASLVIDLEDDEEDNDDGEEQMFPSDWPRNYVLRKSLFRVEVSMIPMPYLPIAPVPSDGEPALKYIGPQGTQPPTILTSGSKRARDEDEAAEDIAPRAKKARMASE</sequence>
<evidence type="ECO:0000313" key="3">
    <source>
        <dbReference type="Proteomes" id="UP000256964"/>
    </source>
</evidence>
<feature type="compositionally biased region" description="Basic residues" evidence="1">
    <location>
        <begin position="428"/>
        <end position="437"/>
    </location>
</feature>
<evidence type="ECO:0000313" key="2">
    <source>
        <dbReference type="EMBL" id="RDX45766.1"/>
    </source>
</evidence>
<accession>A0A371CZP8</accession>
<dbReference type="OrthoDB" id="10626400at2759"/>
<feature type="compositionally biased region" description="Basic and acidic residues" evidence="1">
    <location>
        <begin position="278"/>
        <end position="291"/>
    </location>
</feature>
<feature type="compositionally biased region" description="Acidic residues" evidence="1">
    <location>
        <begin position="338"/>
        <end position="351"/>
    </location>
</feature>